<name>A0AAE0DD96_COLKA</name>
<sequence>MFPLAPTNSVVFMDGFSPVTEQTPTHARPIDGKHRLMLTLPTAVSSCTVQFLHGHPLQPDCSRQELIPVAALGPRPLRNREWGSSGH</sequence>
<organism evidence="1 2">
    <name type="scientific">Colletotrichum kahawae</name>
    <name type="common">Coffee berry disease fungus</name>
    <dbReference type="NCBI Taxonomy" id="34407"/>
    <lineage>
        <taxon>Eukaryota</taxon>
        <taxon>Fungi</taxon>
        <taxon>Dikarya</taxon>
        <taxon>Ascomycota</taxon>
        <taxon>Pezizomycotina</taxon>
        <taxon>Sordariomycetes</taxon>
        <taxon>Hypocreomycetidae</taxon>
        <taxon>Glomerellales</taxon>
        <taxon>Glomerellaceae</taxon>
        <taxon>Colletotrichum</taxon>
        <taxon>Colletotrichum gloeosporioides species complex</taxon>
    </lineage>
</organism>
<gene>
    <name evidence="1" type="ORF">CKAH01_11926</name>
</gene>
<keyword evidence="2" id="KW-1185">Reference proteome</keyword>
<comment type="caution">
    <text evidence="1">The sequence shown here is derived from an EMBL/GenBank/DDBJ whole genome shotgun (WGS) entry which is preliminary data.</text>
</comment>
<dbReference type="Proteomes" id="UP001281614">
    <property type="component" value="Unassembled WGS sequence"/>
</dbReference>
<accession>A0AAE0DD96</accession>
<dbReference type="AlphaFoldDB" id="A0AAE0DD96"/>
<evidence type="ECO:0000313" key="2">
    <source>
        <dbReference type="Proteomes" id="UP001281614"/>
    </source>
</evidence>
<proteinExistence type="predicted"/>
<reference evidence="1" key="1">
    <citation type="submission" date="2023-02" db="EMBL/GenBank/DDBJ databases">
        <title>Colletotrichum kahawae CIFC_Que2 genome sequencing and assembly.</title>
        <authorList>
            <person name="Baroncelli R."/>
        </authorList>
    </citation>
    <scope>NUCLEOTIDE SEQUENCE</scope>
    <source>
        <strain evidence="1">CIFC_Que2</strain>
    </source>
</reference>
<evidence type="ECO:0000313" key="1">
    <source>
        <dbReference type="EMBL" id="KAK2777729.1"/>
    </source>
</evidence>
<dbReference type="EMBL" id="VYYT01000016">
    <property type="protein sequence ID" value="KAK2777729.1"/>
    <property type="molecule type" value="Genomic_DNA"/>
</dbReference>
<protein>
    <submittedName>
        <fullName evidence="1">Uncharacterized protein</fullName>
    </submittedName>
</protein>